<evidence type="ECO:0000259" key="6">
    <source>
        <dbReference type="Pfam" id="PF06321"/>
    </source>
</evidence>
<feature type="domain" description="Major fimbrial subunit protein N-terminal" evidence="6">
    <location>
        <begin position="64"/>
        <end position="171"/>
    </location>
</feature>
<dbReference type="InterPro" id="IPR029141">
    <property type="entry name" value="FimA_N"/>
</dbReference>
<protein>
    <submittedName>
        <fullName evidence="8">Mfa1 family fimbria major subunit</fullName>
    </submittedName>
</protein>
<evidence type="ECO:0000256" key="2">
    <source>
        <dbReference type="ARBA" id="ARBA00006011"/>
    </source>
</evidence>
<comment type="subcellular location">
    <subcellularLocation>
        <location evidence="1">Fimbrium</location>
    </subcellularLocation>
</comment>
<feature type="domain" description="Minor fimbrium subunit Mfa1 C-terminal" evidence="7">
    <location>
        <begin position="454"/>
        <end position="543"/>
    </location>
</feature>
<reference evidence="8 9" key="1">
    <citation type="submission" date="2022-08" db="EMBL/GenBank/DDBJ databases">
        <authorList>
            <person name="Zeman M."/>
            <person name="Kubasova T."/>
        </authorList>
    </citation>
    <scope>NUCLEOTIDE SEQUENCE [LARGE SCALE GENOMIC DNA]</scope>
    <source>
        <strain evidence="8 9">ET62</strain>
    </source>
</reference>
<sequence>MKLKHFFYAGVFAVGITACSDNEEIGNAQTPTEANVYMTLQIVGPQGVGSRTEENPNGDGDGSQSGDTEVGSTEENTISSVNVLLCNPTTHEVAHSYYIGSNALTSITNGVRTPVIETSTGIYDVYVIANPTTDLKTITGDVTGKTIDQITEALMQSQYAANNTFLMFNECNGSDDTGGESITIGKDNDYEHPATCSTIQLDRLAVKITSSVGQSVDISEITTGDDAEFNAVQSVDLKGFKLLNGATKANLQQEWTATLSGQGSYPWTNTLITPVMNAGSSTETSSADEFYNHLSDFRTISKSTSSTNNVDVYTYTEVEDLYGEIPYYNTASGQEKAAIYCMENNPTYRSSAITDALNGNTTGLVYQWQVTLKADAGGDGKAGTNCFYAYDGNYYASLKALATAYPVVLNKVITGTTTEEKIAALEKEMNTAYTHTTDKQGEISKFRAKYNIKVYTDGIMYYTYYIKDQNYKQVEDSGQQPVNYYSVMRNTVYKLTVTKLQRIGTDIPGGWNPDKDPEDPVDPTNVYMVVEAQANPWVVSSENITLQ</sequence>
<dbReference type="Proteomes" id="UP001204579">
    <property type="component" value="Unassembled WGS sequence"/>
</dbReference>
<dbReference type="InterPro" id="IPR047786">
    <property type="entry name" value="Mfa1_fim"/>
</dbReference>
<feature type="compositionally biased region" description="Polar residues" evidence="5">
    <location>
        <begin position="62"/>
        <end position="74"/>
    </location>
</feature>
<evidence type="ECO:0000313" key="9">
    <source>
        <dbReference type="Proteomes" id="UP001204579"/>
    </source>
</evidence>
<proteinExistence type="inferred from homology"/>
<evidence type="ECO:0000313" key="8">
    <source>
        <dbReference type="EMBL" id="MCR8874020.1"/>
    </source>
</evidence>
<gene>
    <name evidence="8" type="ORF">NW209_08350</name>
</gene>
<keyword evidence="4" id="KW-0281">Fimbrium</keyword>
<dbReference type="EMBL" id="JANRHJ010000008">
    <property type="protein sequence ID" value="MCR8874020.1"/>
    <property type="molecule type" value="Genomic_DNA"/>
</dbReference>
<dbReference type="AlphaFoldDB" id="A0AAW5N9E7"/>
<evidence type="ECO:0000259" key="7">
    <source>
        <dbReference type="Pfam" id="PF15495"/>
    </source>
</evidence>
<dbReference type="InterPro" id="IPR029140">
    <property type="entry name" value="Mfa1_C"/>
</dbReference>
<name>A0AAW5N9E7_9BACT</name>
<evidence type="ECO:0000256" key="5">
    <source>
        <dbReference type="SAM" id="MobiDB-lite"/>
    </source>
</evidence>
<dbReference type="NCBIfam" id="NF038041">
    <property type="entry name" value="fim_Mfa1_fam"/>
    <property type="match status" value="1"/>
</dbReference>
<keyword evidence="3" id="KW-0732">Signal</keyword>
<dbReference type="PROSITE" id="PS51257">
    <property type="entry name" value="PROKAR_LIPOPROTEIN"/>
    <property type="match status" value="1"/>
</dbReference>
<dbReference type="Pfam" id="PF15495">
    <property type="entry name" value="Fimbrillin_C"/>
    <property type="match status" value="1"/>
</dbReference>
<accession>A0AAW5N9E7</accession>
<dbReference type="Gene3D" id="2.60.40.2580">
    <property type="match status" value="1"/>
</dbReference>
<dbReference type="Gene3D" id="2.60.40.3690">
    <property type="match status" value="1"/>
</dbReference>
<dbReference type="RefSeq" id="WP_258335760.1">
    <property type="nucleotide sequence ID" value="NZ_JANRHJ010000008.1"/>
</dbReference>
<organism evidence="8 9">
    <name type="scientific">Phocaeicola barnesiae</name>
    <dbReference type="NCBI Taxonomy" id="376804"/>
    <lineage>
        <taxon>Bacteria</taxon>
        <taxon>Pseudomonadati</taxon>
        <taxon>Bacteroidota</taxon>
        <taxon>Bacteroidia</taxon>
        <taxon>Bacteroidales</taxon>
        <taxon>Bacteroidaceae</taxon>
        <taxon>Phocaeicola</taxon>
    </lineage>
</organism>
<keyword evidence="9" id="KW-1185">Reference proteome</keyword>
<dbReference type="GO" id="GO:0009418">
    <property type="term" value="C:pilus shaft"/>
    <property type="evidence" value="ECO:0007669"/>
    <property type="project" value="InterPro"/>
</dbReference>
<evidence type="ECO:0000256" key="3">
    <source>
        <dbReference type="ARBA" id="ARBA00022729"/>
    </source>
</evidence>
<feature type="region of interest" description="Disordered" evidence="5">
    <location>
        <begin position="46"/>
        <end position="74"/>
    </location>
</feature>
<comment type="similarity">
    <text evidence="2">Belongs to the bacteroidetes fimbrillin superfamily. FimA/Mfa1 family.</text>
</comment>
<evidence type="ECO:0000256" key="1">
    <source>
        <dbReference type="ARBA" id="ARBA00004561"/>
    </source>
</evidence>
<evidence type="ECO:0000256" key="4">
    <source>
        <dbReference type="ARBA" id="ARBA00023263"/>
    </source>
</evidence>
<comment type="caution">
    <text evidence="8">The sequence shown here is derived from an EMBL/GenBank/DDBJ whole genome shotgun (WGS) entry which is preliminary data.</text>
</comment>
<dbReference type="Pfam" id="PF06321">
    <property type="entry name" value="P_gingi_FimA"/>
    <property type="match status" value="1"/>
</dbReference>